<dbReference type="RefSeq" id="WP_102282164.1">
    <property type="nucleotide sequence ID" value="NZ_JAJGZN020000001.1"/>
</dbReference>
<sequence length="245" mass="28259">MKFIVFFIWGITLICALLLGASLTGFFNIFSIDTKSTSFGNWAMWFSAISTISTLIFLIAQNRSIRARQDINEAEDRKLKQAQYIEIRKKDFYNLLSDLESDAAPNVSFTSKLELYSSIYPRKQLETNSNGTQYDTSCSLGLLRNLEGNFLKLSNTIDQLKESKNKVRLTNDFFKCISDIQKTLNLRFEAEPSYGDIQYRDSTVVNIFDIQRDLNRLVNIANHLNRFTDRTFVMSDIFLEPLAED</sequence>
<keyword evidence="1" id="KW-0472">Membrane</keyword>
<organism evidence="2">
    <name type="scientific">Vibrio lentus</name>
    <dbReference type="NCBI Taxonomy" id="136468"/>
    <lineage>
        <taxon>Bacteria</taxon>
        <taxon>Pseudomonadati</taxon>
        <taxon>Pseudomonadota</taxon>
        <taxon>Gammaproteobacteria</taxon>
        <taxon>Vibrionales</taxon>
        <taxon>Vibrionaceae</taxon>
        <taxon>Vibrio</taxon>
    </lineage>
</organism>
<dbReference type="AlphaFoldDB" id="A0AB36XH04"/>
<comment type="caution">
    <text evidence="2">The sequence shown here is derived from an EMBL/GenBank/DDBJ whole genome shotgun (WGS) entry which is preliminary data.</text>
</comment>
<evidence type="ECO:0000256" key="1">
    <source>
        <dbReference type="SAM" id="Phobius"/>
    </source>
</evidence>
<protein>
    <recommendedName>
        <fullName evidence="3">Phage abortive infection protein</fullName>
    </recommendedName>
</protein>
<reference evidence="2" key="2">
    <citation type="submission" date="2016-07" db="EMBL/GenBank/DDBJ databases">
        <authorList>
            <person name="Kauffman K."/>
            <person name="Arevalo P."/>
            <person name="Polz M.F."/>
        </authorList>
    </citation>
    <scope>NUCLEOTIDE SEQUENCE</scope>
    <source>
        <strain evidence="2">10N.261.52.F7</strain>
    </source>
</reference>
<feature type="transmembrane region" description="Helical" evidence="1">
    <location>
        <begin position="42"/>
        <end position="60"/>
    </location>
</feature>
<reference evidence="2" key="3">
    <citation type="journal article" date="2018" name="Nature">
        <title>A major lineage of non-tailed dsDNA viruses as unrecognized killers of marine bacteria.</title>
        <authorList>
            <person name="Kauffman K.M."/>
            <person name="Hussain F.A."/>
            <person name="Yang J."/>
            <person name="Arevalo P."/>
            <person name="Brown J.M."/>
            <person name="Chang W.K."/>
            <person name="VanInsberghe D."/>
            <person name="Elsherbini J."/>
            <person name="Sharma R.S."/>
            <person name="Cutler M.B."/>
            <person name="Kelly L."/>
            <person name="Polz M.F."/>
        </authorList>
    </citation>
    <scope>NUCLEOTIDE SEQUENCE</scope>
    <source>
        <strain evidence="2">10N.261.52.F7</strain>
    </source>
</reference>
<proteinExistence type="predicted"/>
<keyword evidence="1" id="KW-0812">Transmembrane</keyword>
<dbReference type="EMBL" id="MCXM01000035">
    <property type="protein sequence ID" value="PMK43242.1"/>
    <property type="molecule type" value="Genomic_DNA"/>
</dbReference>
<feature type="transmembrane region" description="Helical" evidence="1">
    <location>
        <begin position="7"/>
        <end position="30"/>
    </location>
</feature>
<gene>
    <name evidence="2" type="ORF">BCT99_05240</name>
</gene>
<evidence type="ECO:0008006" key="3">
    <source>
        <dbReference type="Google" id="ProtNLM"/>
    </source>
</evidence>
<keyword evidence="1" id="KW-1133">Transmembrane helix</keyword>
<accession>A0AB36XH04</accession>
<reference key="1">
    <citation type="submission" date="2016-07" db="EMBL/GenBank/DDBJ databases">
        <title>Nontailed viruses are major unrecognized killers of bacteria in the ocean.</title>
        <authorList>
            <person name="Kauffman K."/>
            <person name="Hussain F."/>
            <person name="Yang J."/>
            <person name="Arevalo P."/>
            <person name="Brown J."/>
            <person name="Cutler M."/>
            <person name="Kelly L."/>
            <person name="Polz M.F."/>
        </authorList>
    </citation>
    <scope>NUCLEOTIDE SEQUENCE [LARGE SCALE GENOMIC DNA]</scope>
    <source>
        <strain>10N.261.52.F7</strain>
    </source>
</reference>
<evidence type="ECO:0000313" key="2">
    <source>
        <dbReference type="EMBL" id="PMK43242.1"/>
    </source>
</evidence>
<name>A0AB36XH04_9VIBR</name>